<dbReference type="STRING" id="50990.A0A4Y7Q8A4"/>
<evidence type="ECO:0000256" key="3">
    <source>
        <dbReference type="SAM" id="SignalP"/>
    </source>
</evidence>
<feature type="compositionally biased region" description="Pro residues" evidence="1">
    <location>
        <begin position="143"/>
        <end position="154"/>
    </location>
</feature>
<protein>
    <recommendedName>
        <fullName evidence="6">MARVEL domain-containing protein</fullName>
    </recommendedName>
</protein>
<dbReference type="OrthoDB" id="3265406at2759"/>
<name>A0A4Y7Q8A4_9AGAM</name>
<keyword evidence="3" id="KW-0732">Signal</keyword>
<accession>A0A4Y7Q8A4</accession>
<evidence type="ECO:0000313" key="5">
    <source>
        <dbReference type="Proteomes" id="UP000294933"/>
    </source>
</evidence>
<dbReference type="AlphaFoldDB" id="A0A4Y7Q8A4"/>
<keyword evidence="2" id="KW-0812">Transmembrane</keyword>
<evidence type="ECO:0000256" key="2">
    <source>
        <dbReference type="SAM" id="Phobius"/>
    </source>
</evidence>
<feature type="signal peptide" evidence="3">
    <location>
        <begin position="1"/>
        <end position="28"/>
    </location>
</feature>
<reference evidence="4 5" key="1">
    <citation type="submission" date="2018-06" db="EMBL/GenBank/DDBJ databases">
        <title>A transcriptomic atlas of mushroom development highlights an independent origin of complex multicellularity.</title>
        <authorList>
            <consortium name="DOE Joint Genome Institute"/>
            <person name="Krizsan K."/>
            <person name="Almasi E."/>
            <person name="Merenyi Z."/>
            <person name="Sahu N."/>
            <person name="Viragh M."/>
            <person name="Koszo T."/>
            <person name="Mondo S."/>
            <person name="Kiss B."/>
            <person name="Balint B."/>
            <person name="Kues U."/>
            <person name="Barry K."/>
            <person name="Hegedus J.C."/>
            <person name="Henrissat B."/>
            <person name="Johnson J."/>
            <person name="Lipzen A."/>
            <person name="Ohm R."/>
            <person name="Nagy I."/>
            <person name="Pangilinan J."/>
            <person name="Yan J."/>
            <person name="Xiong Y."/>
            <person name="Grigoriev I.V."/>
            <person name="Hibbett D.S."/>
            <person name="Nagy L.G."/>
        </authorList>
    </citation>
    <scope>NUCLEOTIDE SEQUENCE [LARGE SCALE GENOMIC DNA]</scope>
    <source>
        <strain evidence="4 5">SZMC22713</strain>
    </source>
</reference>
<dbReference type="Proteomes" id="UP000294933">
    <property type="component" value="Unassembled WGS sequence"/>
</dbReference>
<feature type="region of interest" description="Disordered" evidence="1">
    <location>
        <begin position="88"/>
        <end position="154"/>
    </location>
</feature>
<dbReference type="EMBL" id="ML170170">
    <property type="protein sequence ID" value="TDL23556.1"/>
    <property type="molecule type" value="Genomic_DNA"/>
</dbReference>
<gene>
    <name evidence="4" type="ORF">BD410DRAFT_787403</name>
</gene>
<evidence type="ECO:0000256" key="1">
    <source>
        <dbReference type="SAM" id="MobiDB-lite"/>
    </source>
</evidence>
<proteinExistence type="predicted"/>
<organism evidence="4 5">
    <name type="scientific">Rickenella mellea</name>
    <dbReference type="NCBI Taxonomy" id="50990"/>
    <lineage>
        <taxon>Eukaryota</taxon>
        <taxon>Fungi</taxon>
        <taxon>Dikarya</taxon>
        <taxon>Basidiomycota</taxon>
        <taxon>Agaricomycotina</taxon>
        <taxon>Agaricomycetes</taxon>
        <taxon>Hymenochaetales</taxon>
        <taxon>Rickenellaceae</taxon>
        <taxon>Rickenella</taxon>
    </lineage>
</organism>
<keyword evidence="5" id="KW-1185">Reference proteome</keyword>
<dbReference type="VEuPathDB" id="FungiDB:BD410DRAFT_787403"/>
<keyword evidence="2" id="KW-0472">Membrane</keyword>
<sequence>MSSRPLPANPSRPLLILLAFASVPSVMANCYIDNFGNEVCNTFNHTWIGVGISLFAAAVILSLILAMIRRRRIQRANMAYVTQAQHNQNSYNPSYPQQQQWTGSPPYTHNTSYNGTPGTQYPPQAYSGGGYDATNAGQYSAPTGPPPPPAYGKG</sequence>
<feature type="transmembrane region" description="Helical" evidence="2">
    <location>
        <begin position="47"/>
        <end position="68"/>
    </location>
</feature>
<feature type="chain" id="PRO_5021486119" description="MARVEL domain-containing protein" evidence="3">
    <location>
        <begin position="29"/>
        <end position="154"/>
    </location>
</feature>
<keyword evidence="2" id="KW-1133">Transmembrane helix</keyword>
<feature type="compositionally biased region" description="Polar residues" evidence="1">
    <location>
        <begin position="88"/>
        <end position="122"/>
    </location>
</feature>
<evidence type="ECO:0000313" key="4">
    <source>
        <dbReference type="EMBL" id="TDL23556.1"/>
    </source>
</evidence>
<evidence type="ECO:0008006" key="6">
    <source>
        <dbReference type="Google" id="ProtNLM"/>
    </source>
</evidence>